<feature type="transmembrane region" description="Helical" evidence="7">
    <location>
        <begin position="147"/>
        <end position="166"/>
    </location>
</feature>
<feature type="transmembrane region" description="Helical" evidence="7">
    <location>
        <begin position="35"/>
        <end position="53"/>
    </location>
</feature>
<comment type="subcellular location">
    <subcellularLocation>
        <location evidence="1">Membrane</location>
        <topology evidence="1">Multi-pass membrane protein</topology>
    </subcellularLocation>
</comment>
<organism evidence="9 10">
    <name type="scientific">Gordonia polyisoprenivorans</name>
    <dbReference type="NCBI Taxonomy" id="84595"/>
    <lineage>
        <taxon>Bacteria</taxon>
        <taxon>Bacillati</taxon>
        <taxon>Actinomycetota</taxon>
        <taxon>Actinomycetes</taxon>
        <taxon>Mycobacteriales</taxon>
        <taxon>Gordoniaceae</taxon>
        <taxon>Gordonia</taxon>
    </lineage>
</organism>
<dbReference type="PANTHER" id="PTHR32322:SF2">
    <property type="entry name" value="EAMA DOMAIN-CONTAINING PROTEIN"/>
    <property type="match status" value="1"/>
</dbReference>
<accession>A0A846WUV5</accession>
<feature type="transmembrane region" description="Helical" evidence="7">
    <location>
        <begin position="65"/>
        <end position="85"/>
    </location>
</feature>
<evidence type="ECO:0000256" key="7">
    <source>
        <dbReference type="SAM" id="Phobius"/>
    </source>
</evidence>
<evidence type="ECO:0000256" key="6">
    <source>
        <dbReference type="SAM" id="MobiDB-lite"/>
    </source>
</evidence>
<sequence>MRIPPLPAAAFILLWAFGYPLGALGVSAMSPMALLTIRFAGSAAALGIIAVVTRRAFPRGRQLGHVAVVGLLTQFLQFGCAYLALQLGVPAVIVALVIALNPVATAILAWPVLGQRLGSRQWIGIAVGTAAVLAACLPRVMADASTMGIAVGLTLLALTGVALGGIYQQRFCGGVDLVAGNAVQLGVALIPTAAITLATPESITDPLRAAWVLPTMIIASSMIATTLFLRLVNTAGAAATSMLFTLIPSASALLAWGLLGQRPDIGIVIGLVLGAASLVIVRHPGAPPRTNQPATTAEPGTSGEQKRLTHLPGGALS</sequence>
<name>A0A846WUV5_9ACTN</name>
<gene>
    <name evidence="9" type="ORF">HGA05_24385</name>
</gene>
<evidence type="ECO:0000256" key="3">
    <source>
        <dbReference type="ARBA" id="ARBA00022692"/>
    </source>
</evidence>
<dbReference type="EMBL" id="JAAXPC010000022">
    <property type="protein sequence ID" value="NKY04706.1"/>
    <property type="molecule type" value="Genomic_DNA"/>
</dbReference>
<feature type="domain" description="EamA" evidence="8">
    <location>
        <begin position="11"/>
        <end position="133"/>
    </location>
</feature>
<dbReference type="InterPro" id="IPR000620">
    <property type="entry name" value="EamA_dom"/>
</dbReference>
<evidence type="ECO:0000313" key="10">
    <source>
        <dbReference type="Proteomes" id="UP000563898"/>
    </source>
</evidence>
<evidence type="ECO:0000256" key="4">
    <source>
        <dbReference type="ARBA" id="ARBA00022989"/>
    </source>
</evidence>
<feature type="transmembrane region" description="Helical" evidence="7">
    <location>
        <begin position="178"/>
        <end position="198"/>
    </location>
</feature>
<keyword evidence="4 7" id="KW-1133">Transmembrane helix</keyword>
<keyword evidence="5 7" id="KW-0472">Membrane</keyword>
<dbReference type="InterPro" id="IPR050638">
    <property type="entry name" value="AA-Vitamin_Transporters"/>
</dbReference>
<evidence type="ECO:0000256" key="2">
    <source>
        <dbReference type="ARBA" id="ARBA00007362"/>
    </source>
</evidence>
<comment type="similarity">
    <text evidence="2">Belongs to the EamA transporter family.</text>
</comment>
<feature type="region of interest" description="Disordered" evidence="6">
    <location>
        <begin position="284"/>
        <end position="317"/>
    </location>
</feature>
<evidence type="ECO:0000313" key="9">
    <source>
        <dbReference type="EMBL" id="NKY04706.1"/>
    </source>
</evidence>
<dbReference type="PANTHER" id="PTHR32322">
    <property type="entry name" value="INNER MEMBRANE TRANSPORTER"/>
    <property type="match status" value="1"/>
</dbReference>
<dbReference type="Pfam" id="PF00892">
    <property type="entry name" value="EamA"/>
    <property type="match status" value="2"/>
</dbReference>
<feature type="transmembrane region" description="Helical" evidence="7">
    <location>
        <begin position="210"/>
        <end position="229"/>
    </location>
</feature>
<feature type="transmembrane region" description="Helical" evidence="7">
    <location>
        <begin position="91"/>
        <end position="110"/>
    </location>
</feature>
<dbReference type="GO" id="GO:0016020">
    <property type="term" value="C:membrane"/>
    <property type="evidence" value="ECO:0007669"/>
    <property type="project" value="UniProtKB-SubCell"/>
</dbReference>
<keyword evidence="3 7" id="KW-0812">Transmembrane</keyword>
<feature type="domain" description="EamA" evidence="8">
    <location>
        <begin position="150"/>
        <end position="281"/>
    </location>
</feature>
<evidence type="ECO:0000256" key="1">
    <source>
        <dbReference type="ARBA" id="ARBA00004141"/>
    </source>
</evidence>
<dbReference type="AlphaFoldDB" id="A0A846WUV5"/>
<feature type="compositionally biased region" description="Polar residues" evidence="6">
    <location>
        <begin position="289"/>
        <end position="303"/>
    </location>
</feature>
<reference evidence="9 10" key="1">
    <citation type="submission" date="2020-04" db="EMBL/GenBank/DDBJ databases">
        <title>MicrobeNet Type strains.</title>
        <authorList>
            <person name="Nicholson A.C."/>
        </authorList>
    </citation>
    <scope>NUCLEOTIDE SEQUENCE [LARGE SCALE GENOMIC DNA]</scope>
    <source>
        <strain evidence="9 10">ATCC BAA-14</strain>
    </source>
</reference>
<evidence type="ECO:0000256" key="5">
    <source>
        <dbReference type="ARBA" id="ARBA00023136"/>
    </source>
</evidence>
<proteinExistence type="inferred from homology"/>
<dbReference type="InterPro" id="IPR037185">
    <property type="entry name" value="EmrE-like"/>
</dbReference>
<feature type="transmembrane region" description="Helical" evidence="7">
    <location>
        <begin position="265"/>
        <end position="281"/>
    </location>
</feature>
<evidence type="ECO:0000259" key="8">
    <source>
        <dbReference type="Pfam" id="PF00892"/>
    </source>
</evidence>
<dbReference type="RefSeq" id="WP_006369545.1">
    <property type="nucleotide sequence ID" value="NZ_JAAXPC010000022.1"/>
</dbReference>
<dbReference type="Proteomes" id="UP000563898">
    <property type="component" value="Unassembled WGS sequence"/>
</dbReference>
<dbReference type="SUPFAM" id="SSF103481">
    <property type="entry name" value="Multidrug resistance efflux transporter EmrE"/>
    <property type="match status" value="2"/>
</dbReference>
<feature type="transmembrane region" description="Helical" evidence="7">
    <location>
        <begin position="241"/>
        <end position="259"/>
    </location>
</feature>
<protein>
    <submittedName>
        <fullName evidence="9">DMT family transporter</fullName>
    </submittedName>
</protein>
<feature type="transmembrane region" description="Helical" evidence="7">
    <location>
        <begin position="122"/>
        <end position="141"/>
    </location>
</feature>
<comment type="caution">
    <text evidence="9">The sequence shown here is derived from an EMBL/GenBank/DDBJ whole genome shotgun (WGS) entry which is preliminary data.</text>
</comment>